<dbReference type="InterPro" id="IPR013022">
    <property type="entry name" value="Xyl_isomerase-like_TIM-brl"/>
</dbReference>
<dbReference type="AlphaFoldDB" id="A0A2N9LCN6"/>
<dbReference type="Gene3D" id="3.20.20.150">
    <property type="entry name" value="Divalent-metal-dependent TIM barrel enzymes"/>
    <property type="match status" value="1"/>
</dbReference>
<protein>
    <recommendedName>
        <fullName evidence="1">Xylose isomerase-like TIM barrel domain-containing protein</fullName>
    </recommendedName>
</protein>
<proteinExistence type="predicted"/>
<dbReference type="PANTHER" id="PTHR12110:SF41">
    <property type="entry name" value="INOSOSE DEHYDRATASE"/>
    <property type="match status" value="1"/>
</dbReference>
<evidence type="ECO:0000313" key="3">
    <source>
        <dbReference type="Proteomes" id="UP000239735"/>
    </source>
</evidence>
<dbReference type="SUPFAM" id="SSF51658">
    <property type="entry name" value="Xylose isomerase-like"/>
    <property type="match status" value="1"/>
</dbReference>
<evidence type="ECO:0000259" key="1">
    <source>
        <dbReference type="Pfam" id="PF01261"/>
    </source>
</evidence>
<reference evidence="3" key="1">
    <citation type="submission" date="2018-02" db="EMBL/GenBank/DDBJ databases">
        <authorList>
            <person name="Hausmann B."/>
        </authorList>
    </citation>
    <scope>NUCLEOTIDE SEQUENCE [LARGE SCALE GENOMIC DNA]</scope>
    <source>
        <strain evidence="3">Peat soil MAG SbA5</strain>
    </source>
</reference>
<dbReference type="Proteomes" id="UP000239735">
    <property type="component" value="Unassembled WGS sequence"/>
</dbReference>
<dbReference type="InterPro" id="IPR036237">
    <property type="entry name" value="Xyl_isomerase-like_sf"/>
</dbReference>
<sequence>MGVVGFLFLGPFNISFCSRKSKVRIVKKIMERRTRREVLQAMAAIAASGSLLPAELPRLLAEDGPIPPGIRFGVQLNAFPIDPKRFDTFLDALAQIKQVGYQGFEVGFRNVNQQFGGSEPARRKIEQTDLTFFGIHIFLPSFEMYDPKTRIAAPSLYEPVARGGAALGARHLILEPVARGGAALGARHLILSGAPAADPDQLKHKIEGLNAAGRFAKSVGISTAYHNHWWEFQSKIGEIEALYTKTDPELVHFVLDAGHAFHAGADVPAFIRAHSARIIGFHLRDFKNDEYVELGTGDFPLRQVAETILHIGWKGWVENEEERADHSQAGLKVIAPAFKAMKEAFTS</sequence>
<accession>A0A2N9LCN6</accession>
<name>A0A2N9LCN6_9BACT</name>
<dbReference type="Pfam" id="PF01261">
    <property type="entry name" value="AP_endonuc_2"/>
    <property type="match status" value="1"/>
</dbReference>
<organism evidence="2 3">
    <name type="scientific">Candidatus Sulfuritelmatomonas gaucii</name>
    <dbReference type="NCBI Taxonomy" id="2043161"/>
    <lineage>
        <taxon>Bacteria</taxon>
        <taxon>Pseudomonadati</taxon>
        <taxon>Acidobacteriota</taxon>
        <taxon>Terriglobia</taxon>
        <taxon>Terriglobales</taxon>
        <taxon>Acidobacteriaceae</taxon>
        <taxon>Candidatus Sulfuritelmatomonas</taxon>
    </lineage>
</organism>
<gene>
    <name evidence="2" type="ORF">SBA5_30244</name>
</gene>
<dbReference type="OrthoDB" id="115907at2"/>
<feature type="domain" description="Xylose isomerase-like TIM barrel" evidence="1">
    <location>
        <begin position="94"/>
        <end position="332"/>
    </location>
</feature>
<evidence type="ECO:0000313" key="2">
    <source>
        <dbReference type="EMBL" id="SPE21037.1"/>
    </source>
</evidence>
<dbReference type="EMBL" id="OKRB01000086">
    <property type="protein sequence ID" value="SPE21037.1"/>
    <property type="molecule type" value="Genomic_DNA"/>
</dbReference>
<dbReference type="InterPro" id="IPR050312">
    <property type="entry name" value="IolE/XylAMocC-like"/>
</dbReference>
<dbReference type="PANTHER" id="PTHR12110">
    <property type="entry name" value="HYDROXYPYRUVATE ISOMERASE"/>
    <property type="match status" value="1"/>
</dbReference>